<dbReference type="AlphaFoldDB" id="A0A6G1JR82"/>
<proteinExistence type="predicted"/>
<feature type="region of interest" description="Disordered" evidence="1">
    <location>
        <begin position="73"/>
        <end position="103"/>
    </location>
</feature>
<gene>
    <name evidence="4" type="ORF">K504DRAFT_495799</name>
</gene>
<evidence type="ECO:0000313" key="4">
    <source>
        <dbReference type="EMBL" id="KAF2703129.1"/>
    </source>
</evidence>
<feature type="compositionally biased region" description="Gly residues" evidence="1">
    <location>
        <begin position="210"/>
        <end position="221"/>
    </location>
</feature>
<evidence type="ECO:0000256" key="3">
    <source>
        <dbReference type="SAM" id="SignalP"/>
    </source>
</evidence>
<dbReference type="EMBL" id="MU005789">
    <property type="protein sequence ID" value="KAF2703129.1"/>
    <property type="molecule type" value="Genomic_DNA"/>
</dbReference>
<keyword evidence="2" id="KW-0812">Transmembrane</keyword>
<feature type="compositionally biased region" description="Basic residues" evidence="1">
    <location>
        <begin position="291"/>
        <end position="305"/>
    </location>
</feature>
<dbReference type="Proteomes" id="UP000799428">
    <property type="component" value="Unassembled WGS sequence"/>
</dbReference>
<keyword evidence="2" id="KW-1133">Transmembrane helix</keyword>
<keyword evidence="2" id="KW-0472">Membrane</keyword>
<dbReference type="OrthoDB" id="1523883at2759"/>
<feature type="signal peptide" evidence="3">
    <location>
        <begin position="1"/>
        <end position="25"/>
    </location>
</feature>
<feature type="chain" id="PRO_5026163388" evidence="3">
    <location>
        <begin position="26"/>
        <end position="305"/>
    </location>
</feature>
<keyword evidence="5" id="KW-1185">Reference proteome</keyword>
<feature type="region of interest" description="Disordered" evidence="1">
    <location>
        <begin position="279"/>
        <end position="305"/>
    </location>
</feature>
<sequence length="305" mass="32685">MASPPLITLLRLLPLLSSTASMTHAYMELITLTSFYHAPPPKDSLVTKLLLSQTEPGPSTSLHATSLLTSTPTAAVSRGEAGREQVRQDLDLDLDLDDEETESETEKAKDIVLPIWFTTWFNKAVYSVVLLNNLTLFSAVANAFLFPPTSAAAAAAAAAGSSALGSRTWYLLGAGAALGHFAFVPAVETSIVALFRMRVEREREREKGRGGGSGSGSGSGDVGRAARLAREWIGVHRLRMATVDLAAWVCFGVAAVGSLSRGVGGIHGPYIINISQKAQRLAPKHTTNSDKKKKKKKKKKKMMKI</sequence>
<organism evidence="4 5">
    <name type="scientific">Pleomassaria siparia CBS 279.74</name>
    <dbReference type="NCBI Taxonomy" id="1314801"/>
    <lineage>
        <taxon>Eukaryota</taxon>
        <taxon>Fungi</taxon>
        <taxon>Dikarya</taxon>
        <taxon>Ascomycota</taxon>
        <taxon>Pezizomycotina</taxon>
        <taxon>Dothideomycetes</taxon>
        <taxon>Pleosporomycetidae</taxon>
        <taxon>Pleosporales</taxon>
        <taxon>Pleomassariaceae</taxon>
        <taxon>Pleomassaria</taxon>
    </lineage>
</organism>
<evidence type="ECO:0000313" key="5">
    <source>
        <dbReference type="Proteomes" id="UP000799428"/>
    </source>
</evidence>
<evidence type="ECO:0000256" key="2">
    <source>
        <dbReference type="SAM" id="Phobius"/>
    </source>
</evidence>
<feature type="transmembrane region" description="Helical" evidence="2">
    <location>
        <begin position="169"/>
        <end position="195"/>
    </location>
</feature>
<feature type="compositionally biased region" description="Acidic residues" evidence="1">
    <location>
        <begin position="91"/>
        <end position="103"/>
    </location>
</feature>
<protein>
    <submittedName>
        <fullName evidence="4">Uncharacterized protein</fullName>
    </submittedName>
</protein>
<feature type="region of interest" description="Disordered" evidence="1">
    <location>
        <begin position="203"/>
        <end position="222"/>
    </location>
</feature>
<keyword evidence="3" id="KW-0732">Signal</keyword>
<accession>A0A6G1JR82</accession>
<evidence type="ECO:0000256" key="1">
    <source>
        <dbReference type="SAM" id="MobiDB-lite"/>
    </source>
</evidence>
<feature type="compositionally biased region" description="Basic and acidic residues" evidence="1">
    <location>
        <begin position="80"/>
        <end position="90"/>
    </location>
</feature>
<reference evidence="4" key="1">
    <citation type="journal article" date="2020" name="Stud. Mycol.">
        <title>101 Dothideomycetes genomes: a test case for predicting lifestyles and emergence of pathogens.</title>
        <authorList>
            <person name="Haridas S."/>
            <person name="Albert R."/>
            <person name="Binder M."/>
            <person name="Bloem J."/>
            <person name="Labutti K."/>
            <person name="Salamov A."/>
            <person name="Andreopoulos B."/>
            <person name="Baker S."/>
            <person name="Barry K."/>
            <person name="Bills G."/>
            <person name="Bluhm B."/>
            <person name="Cannon C."/>
            <person name="Castanera R."/>
            <person name="Culley D."/>
            <person name="Daum C."/>
            <person name="Ezra D."/>
            <person name="Gonzalez J."/>
            <person name="Henrissat B."/>
            <person name="Kuo A."/>
            <person name="Liang C."/>
            <person name="Lipzen A."/>
            <person name="Lutzoni F."/>
            <person name="Magnuson J."/>
            <person name="Mondo S."/>
            <person name="Nolan M."/>
            <person name="Ohm R."/>
            <person name="Pangilinan J."/>
            <person name="Park H.-J."/>
            <person name="Ramirez L."/>
            <person name="Alfaro M."/>
            <person name="Sun H."/>
            <person name="Tritt A."/>
            <person name="Yoshinaga Y."/>
            <person name="Zwiers L.-H."/>
            <person name="Turgeon B."/>
            <person name="Goodwin S."/>
            <person name="Spatafora J."/>
            <person name="Crous P."/>
            <person name="Grigoriev I."/>
        </authorList>
    </citation>
    <scope>NUCLEOTIDE SEQUENCE</scope>
    <source>
        <strain evidence="4">CBS 279.74</strain>
    </source>
</reference>
<name>A0A6G1JR82_9PLEO</name>